<name>A0AAW9NYJ3_9BACL</name>
<evidence type="ECO:0000256" key="4">
    <source>
        <dbReference type="ARBA" id="ARBA00022481"/>
    </source>
</evidence>
<keyword evidence="13" id="KW-1185">Reference proteome</keyword>
<dbReference type="GO" id="GO:0009986">
    <property type="term" value="C:cell surface"/>
    <property type="evidence" value="ECO:0007669"/>
    <property type="project" value="UniProtKB-SubCell"/>
</dbReference>
<proteinExistence type="inferred from homology"/>
<protein>
    <recommendedName>
        <fullName evidence="10">ComG operon protein 3</fullName>
    </recommendedName>
</protein>
<evidence type="ECO:0000256" key="8">
    <source>
        <dbReference type="ARBA" id="ARBA00023287"/>
    </source>
</evidence>
<reference evidence="12 13" key="1">
    <citation type="submission" date="2023-03" db="EMBL/GenBank/DDBJ databases">
        <title>Bacillus Genome Sequencing.</title>
        <authorList>
            <person name="Dunlap C."/>
        </authorList>
    </citation>
    <scope>NUCLEOTIDE SEQUENCE [LARGE SCALE GENOMIC DNA]</scope>
    <source>
        <strain evidence="12 13">B-59205</strain>
    </source>
</reference>
<keyword evidence="7 10" id="KW-0472">Membrane</keyword>
<dbReference type="NCBIfam" id="NF040999">
    <property type="entry name" value="pilin_ComGC"/>
    <property type="match status" value="1"/>
</dbReference>
<comment type="function">
    <text evidence="10">Required for transformation and DNA binding.</text>
</comment>
<dbReference type="PIRSF" id="PIRSF029928">
    <property type="entry name" value="Late_competence_ComGC"/>
    <property type="match status" value="1"/>
</dbReference>
<evidence type="ECO:0000256" key="9">
    <source>
        <dbReference type="ARBA" id="ARBA00043982"/>
    </source>
</evidence>
<keyword evidence="6 10" id="KW-1133">Transmembrane helix</keyword>
<evidence type="ECO:0000256" key="10">
    <source>
        <dbReference type="PIRNR" id="PIRNR029928"/>
    </source>
</evidence>
<gene>
    <name evidence="12" type="primary">comGC</name>
    <name evidence="12" type="ORF">P9B03_16405</name>
</gene>
<dbReference type="PRINTS" id="PR00813">
    <property type="entry name" value="BCTERIALGSPG"/>
</dbReference>
<sequence>MKNEKGFTLVEMLIVLLIVSVLILVTIPNITKHFASIDDKGCSAYITMIQGQVEAYKIDHMTTPTVQDLFSENYIESEEARCPSGELVTISAEGKVMRMENSDGG</sequence>
<dbReference type="InterPro" id="IPR045584">
    <property type="entry name" value="Pilin-like"/>
</dbReference>
<dbReference type="Gene3D" id="3.30.700.10">
    <property type="entry name" value="Glycoprotein, Type 4 Pilin"/>
    <property type="match status" value="1"/>
</dbReference>
<dbReference type="GO" id="GO:0030420">
    <property type="term" value="P:establishment of competence for transformation"/>
    <property type="evidence" value="ECO:0007669"/>
    <property type="project" value="UniProtKB-UniRule"/>
</dbReference>
<dbReference type="NCBIfam" id="TIGR02532">
    <property type="entry name" value="IV_pilin_GFxxxE"/>
    <property type="match status" value="1"/>
</dbReference>
<keyword evidence="3 10" id="KW-1003">Cell membrane</keyword>
<evidence type="ECO:0000256" key="2">
    <source>
        <dbReference type="ARBA" id="ARBA00004241"/>
    </source>
</evidence>
<dbReference type="GO" id="GO:0015628">
    <property type="term" value="P:protein secretion by the type II secretion system"/>
    <property type="evidence" value="ECO:0007669"/>
    <property type="project" value="InterPro"/>
</dbReference>
<evidence type="ECO:0000256" key="1">
    <source>
        <dbReference type="ARBA" id="ARBA00004162"/>
    </source>
</evidence>
<comment type="similarity">
    <text evidence="9 10">Belongs to the ComGC family.</text>
</comment>
<evidence type="ECO:0000256" key="7">
    <source>
        <dbReference type="ARBA" id="ARBA00023136"/>
    </source>
</evidence>
<keyword evidence="10" id="KW-0813">Transport</keyword>
<keyword evidence="5 10" id="KW-0812">Transmembrane</keyword>
<dbReference type="InterPro" id="IPR016940">
    <property type="entry name" value="ComGC"/>
</dbReference>
<comment type="subcellular location">
    <subcellularLocation>
        <location evidence="1">Cell membrane</location>
        <topology evidence="1">Single-pass membrane protein</topology>
    </subcellularLocation>
    <subcellularLocation>
        <location evidence="2">Cell surface</location>
    </subcellularLocation>
</comment>
<dbReference type="RefSeq" id="WP_107841696.1">
    <property type="nucleotide sequence ID" value="NZ_JARSFG010000020.1"/>
</dbReference>
<dbReference type="EMBL" id="JARSFG010000020">
    <property type="protein sequence ID" value="MEC1180085.1"/>
    <property type="molecule type" value="Genomic_DNA"/>
</dbReference>
<evidence type="ECO:0000313" key="13">
    <source>
        <dbReference type="Proteomes" id="UP001344888"/>
    </source>
</evidence>
<feature type="propeptide" id="PRO_5044050754" evidence="11">
    <location>
        <begin position="1"/>
        <end position="6"/>
    </location>
</feature>
<dbReference type="InterPro" id="IPR000983">
    <property type="entry name" value="Bac_GSPG_pilin"/>
</dbReference>
<dbReference type="GO" id="GO:0015627">
    <property type="term" value="C:type II protein secretion system complex"/>
    <property type="evidence" value="ECO:0007669"/>
    <property type="project" value="InterPro"/>
</dbReference>
<organism evidence="12 13">
    <name type="scientific">Metasolibacillus meyeri</name>
    <dbReference type="NCBI Taxonomy" id="1071052"/>
    <lineage>
        <taxon>Bacteria</taxon>
        <taxon>Bacillati</taxon>
        <taxon>Bacillota</taxon>
        <taxon>Bacilli</taxon>
        <taxon>Bacillales</taxon>
        <taxon>Caryophanaceae</taxon>
        <taxon>Metasolibacillus</taxon>
    </lineage>
</organism>
<evidence type="ECO:0000256" key="5">
    <source>
        <dbReference type="ARBA" id="ARBA00022692"/>
    </source>
</evidence>
<feature type="transmembrane region" description="Helical" evidence="10">
    <location>
        <begin position="6"/>
        <end position="27"/>
    </location>
</feature>
<dbReference type="InterPro" id="IPR012902">
    <property type="entry name" value="N_methyl_site"/>
</dbReference>
<evidence type="ECO:0000313" key="12">
    <source>
        <dbReference type="EMBL" id="MEC1180085.1"/>
    </source>
</evidence>
<feature type="modified residue" description="N-methylphenylalanine" evidence="11">
    <location>
        <position position="7"/>
    </location>
</feature>
<feature type="chain" id="PRO_5044050755" description="ComG operon protein 3" evidence="11">
    <location>
        <begin position="7"/>
        <end position="105"/>
    </location>
</feature>
<dbReference type="AlphaFoldDB" id="A0AAW9NYJ3"/>
<dbReference type="SUPFAM" id="SSF54523">
    <property type="entry name" value="Pili subunits"/>
    <property type="match status" value="1"/>
</dbReference>
<evidence type="ECO:0000256" key="3">
    <source>
        <dbReference type="ARBA" id="ARBA00022475"/>
    </source>
</evidence>
<dbReference type="PROSITE" id="PS00409">
    <property type="entry name" value="PROKAR_NTER_METHYL"/>
    <property type="match status" value="1"/>
</dbReference>
<dbReference type="Pfam" id="PF07963">
    <property type="entry name" value="N_methyl"/>
    <property type="match status" value="1"/>
</dbReference>
<evidence type="ECO:0000256" key="6">
    <source>
        <dbReference type="ARBA" id="ARBA00022989"/>
    </source>
</evidence>
<comment type="caution">
    <text evidence="12">The sequence shown here is derived from an EMBL/GenBank/DDBJ whole genome shotgun (WGS) entry which is preliminary data.</text>
</comment>
<comment type="subunit">
    <text evidence="10">Homodimer.</text>
</comment>
<keyword evidence="8 10" id="KW-0178">Competence</keyword>
<keyword evidence="4 11" id="KW-0488">Methylation</keyword>
<dbReference type="GO" id="GO:0005886">
    <property type="term" value="C:plasma membrane"/>
    <property type="evidence" value="ECO:0007669"/>
    <property type="project" value="UniProtKB-SubCell"/>
</dbReference>
<evidence type="ECO:0000256" key="11">
    <source>
        <dbReference type="PIRSR" id="PIRSR029928-50"/>
    </source>
</evidence>
<dbReference type="Proteomes" id="UP001344888">
    <property type="component" value="Unassembled WGS sequence"/>
</dbReference>
<accession>A0AAW9NYJ3</accession>